<dbReference type="GO" id="GO:0005524">
    <property type="term" value="F:ATP binding"/>
    <property type="evidence" value="ECO:0007669"/>
    <property type="project" value="UniProtKB-KW"/>
</dbReference>
<dbReference type="GO" id="GO:0016779">
    <property type="term" value="F:nucleotidyltransferase activity"/>
    <property type="evidence" value="ECO:0007669"/>
    <property type="project" value="UniProtKB-KW"/>
</dbReference>
<dbReference type="PANTHER" id="PTHR10656:SF42">
    <property type="entry name" value="CYCLIC GMP-AMP SYNTHASE-LIKE PROTEIN-RELATED"/>
    <property type="match status" value="1"/>
</dbReference>
<evidence type="ECO:0000259" key="10">
    <source>
        <dbReference type="Pfam" id="PF03281"/>
    </source>
</evidence>
<feature type="transmembrane region" description="Helical" evidence="9">
    <location>
        <begin position="6"/>
        <end position="27"/>
    </location>
</feature>
<comment type="cofactor">
    <cofactor evidence="1">
        <name>Mg(2+)</name>
        <dbReference type="ChEBI" id="CHEBI:18420"/>
    </cofactor>
</comment>
<evidence type="ECO:0000256" key="5">
    <source>
        <dbReference type="ARBA" id="ARBA00022723"/>
    </source>
</evidence>
<dbReference type="EMBL" id="KB295903">
    <property type="protein sequence ID" value="ELU12499.1"/>
    <property type="molecule type" value="Genomic_DNA"/>
</dbReference>
<gene>
    <name evidence="12" type="ORF">CAPTEDRAFT_214826</name>
</gene>
<feature type="domain" description="Mab-21-like nucleotidyltransferase" evidence="10">
    <location>
        <begin position="172"/>
        <end position="310"/>
    </location>
</feature>
<feature type="transmembrane region" description="Helical" evidence="9">
    <location>
        <begin position="48"/>
        <end position="68"/>
    </location>
</feature>
<accession>R7V1R8</accession>
<dbReference type="Gene3D" id="3.30.460.90">
    <property type="match status" value="1"/>
</dbReference>
<comment type="similarity">
    <text evidence="2">Belongs to the mab-21 family.</text>
</comment>
<dbReference type="OMA" id="NEFANGQ"/>
<feature type="domain" description="Mab-21-like HhH/H2TH-like" evidence="11">
    <location>
        <begin position="337"/>
        <end position="429"/>
    </location>
</feature>
<reference evidence="14" key="1">
    <citation type="submission" date="2012-12" db="EMBL/GenBank/DDBJ databases">
        <authorList>
            <person name="Hellsten U."/>
            <person name="Grimwood J."/>
            <person name="Chapman J.A."/>
            <person name="Shapiro H."/>
            <person name="Aerts A."/>
            <person name="Otillar R.P."/>
            <person name="Terry A.Y."/>
            <person name="Boore J.L."/>
            <person name="Simakov O."/>
            <person name="Marletaz F."/>
            <person name="Cho S.-J."/>
            <person name="Edsinger-Gonzales E."/>
            <person name="Havlak P."/>
            <person name="Kuo D.-H."/>
            <person name="Larsson T."/>
            <person name="Lv J."/>
            <person name="Arendt D."/>
            <person name="Savage R."/>
            <person name="Osoegawa K."/>
            <person name="de Jong P."/>
            <person name="Lindberg D.R."/>
            <person name="Seaver E.C."/>
            <person name="Weisblat D.A."/>
            <person name="Putnam N.H."/>
            <person name="Grigoriev I.V."/>
            <person name="Rokhsar D.S."/>
        </authorList>
    </citation>
    <scope>NUCLEOTIDE SEQUENCE</scope>
    <source>
        <strain evidence="14">I ESC-2004</strain>
    </source>
</reference>
<evidence type="ECO:0000256" key="4">
    <source>
        <dbReference type="ARBA" id="ARBA00022695"/>
    </source>
</evidence>
<keyword evidence="5" id="KW-0479">Metal-binding</keyword>
<organism evidence="12">
    <name type="scientific">Capitella teleta</name>
    <name type="common">Polychaete worm</name>
    <dbReference type="NCBI Taxonomy" id="283909"/>
    <lineage>
        <taxon>Eukaryota</taxon>
        <taxon>Metazoa</taxon>
        <taxon>Spiralia</taxon>
        <taxon>Lophotrochozoa</taxon>
        <taxon>Annelida</taxon>
        <taxon>Polychaeta</taxon>
        <taxon>Sedentaria</taxon>
        <taxon>Scolecida</taxon>
        <taxon>Capitellidae</taxon>
        <taxon>Capitella</taxon>
    </lineage>
</organism>
<keyword evidence="4" id="KW-0548">Nucleotidyltransferase</keyword>
<keyword evidence="9" id="KW-0812">Transmembrane</keyword>
<dbReference type="OrthoDB" id="6054650at2759"/>
<keyword evidence="3" id="KW-0808">Transferase</keyword>
<dbReference type="Pfam" id="PF03281">
    <property type="entry name" value="Mab-21"/>
    <property type="match status" value="1"/>
</dbReference>
<dbReference type="InterPro" id="IPR024810">
    <property type="entry name" value="MAB21L/cGLR"/>
</dbReference>
<dbReference type="SMART" id="SM01265">
    <property type="entry name" value="Mab-21"/>
    <property type="match status" value="1"/>
</dbReference>
<keyword evidence="6" id="KW-0547">Nucleotide-binding</keyword>
<dbReference type="GO" id="GO:0046872">
    <property type="term" value="F:metal ion binding"/>
    <property type="evidence" value="ECO:0007669"/>
    <property type="project" value="UniProtKB-KW"/>
</dbReference>
<evidence type="ECO:0000256" key="3">
    <source>
        <dbReference type="ARBA" id="ARBA00022679"/>
    </source>
</evidence>
<sequence>MTVQQLTQNLQLTLHAIVITVALLFTHRRKMTERKGKGDDKKSEEEGGFSWLGAGAALVGGVALYYVVKKFGNPSSTSRDYGEADSSNRNSIQSAITFEPGKVTKNNDDTIQRKLQSYFNEYVQVSDASMKEARKVMENIIGEAGKFIREHKSLETANLSIDALIPTGSSTDGLKVIQADEFDVLMPIPLSSKTGWSVKFLSDDPSFAKLSNESYDHKIPTKYFDDYCNLSSVKIKGLFQGILQKFVNEKNKAGDGIALKTGGPALTLLISHSDDKRMSVDIVPCVKIDDFSMVLKPHPSTKEPDKALHHPDAAVLWMKSYSMEEKEEIAKHYDDFTKCLMIMKCLRVNNAQLATISSYVLKTAYLYWRGNMGASAVWDEDELLVNFRNFAEFLKGKIDDEKLCPFFECNPKANLLKRQKKAALTNLSDFIAGNILTHELSGYLADKKPGYI</sequence>
<dbReference type="Proteomes" id="UP000014760">
    <property type="component" value="Unassembled WGS sequence"/>
</dbReference>
<evidence type="ECO:0000256" key="8">
    <source>
        <dbReference type="ARBA" id="ARBA00022842"/>
    </source>
</evidence>
<reference evidence="12 14" key="2">
    <citation type="journal article" date="2013" name="Nature">
        <title>Insights into bilaterian evolution from three spiralian genomes.</title>
        <authorList>
            <person name="Simakov O."/>
            <person name="Marletaz F."/>
            <person name="Cho S.J."/>
            <person name="Edsinger-Gonzales E."/>
            <person name="Havlak P."/>
            <person name="Hellsten U."/>
            <person name="Kuo D.H."/>
            <person name="Larsson T."/>
            <person name="Lv J."/>
            <person name="Arendt D."/>
            <person name="Savage R."/>
            <person name="Osoegawa K."/>
            <person name="de Jong P."/>
            <person name="Grimwood J."/>
            <person name="Chapman J.A."/>
            <person name="Shapiro H."/>
            <person name="Aerts A."/>
            <person name="Otillar R.P."/>
            <person name="Terry A.Y."/>
            <person name="Boore J.L."/>
            <person name="Grigoriev I.V."/>
            <person name="Lindberg D.R."/>
            <person name="Seaver E.C."/>
            <person name="Weisblat D.A."/>
            <person name="Putnam N.H."/>
            <person name="Rokhsar D.S."/>
        </authorList>
    </citation>
    <scope>NUCLEOTIDE SEQUENCE</scope>
    <source>
        <strain evidence="12 14">I ESC-2004</strain>
    </source>
</reference>
<keyword evidence="9" id="KW-0472">Membrane</keyword>
<evidence type="ECO:0000313" key="12">
    <source>
        <dbReference type="EMBL" id="ELU12499.1"/>
    </source>
</evidence>
<dbReference type="Pfam" id="PF20266">
    <property type="entry name" value="Mab-21_C"/>
    <property type="match status" value="1"/>
</dbReference>
<proteinExistence type="inferred from homology"/>
<dbReference type="EMBL" id="AMQN01005385">
    <property type="status" value="NOT_ANNOTATED_CDS"/>
    <property type="molecule type" value="Genomic_DNA"/>
</dbReference>
<evidence type="ECO:0000313" key="13">
    <source>
        <dbReference type="EnsemblMetazoa" id="CapteP214826"/>
    </source>
</evidence>
<protein>
    <submittedName>
        <fullName evidence="12 13">Uncharacterized protein</fullName>
    </submittedName>
</protein>
<dbReference type="PANTHER" id="PTHR10656">
    <property type="entry name" value="CELL FATE DETERMINING PROTEIN MAB21-RELATED"/>
    <property type="match status" value="1"/>
</dbReference>
<keyword evidence="9" id="KW-1133">Transmembrane helix</keyword>
<keyword evidence="14" id="KW-1185">Reference proteome</keyword>
<dbReference type="HOGENOM" id="CLU_047308_1_0_1"/>
<name>R7V1R8_CAPTE</name>
<keyword evidence="7" id="KW-0067">ATP-binding</keyword>
<keyword evidence="8" id="KW-0460">Magnesium</keyword>
<evidence type="ECO:0000256" key="2">
    <source>
        <dbReference type="ARBA" id="ARBA00008307"/>
    </source>
</evidence>
<dbReference type="AlphaFoldDB" id="R7V1R8"/>
<evidence type="ECO:0000256" key="1">
    <source>
        <dbReference type="ARBA" id="ARBA00001946"/>
    </source>
</evidence>
<reference evidence="13" key="3">
    <citation type="submission" date="2015-06" db="UniProtKB">
        <authorList>
            <consortium name="EnsemblMetazoa"/>
        </authorList>
    </citation>
    <scope>IDENTIFICATION</scope>
</reference>
<evidence type="ECO:0000313" key="14">
    <source>
        <dbReference type="Proteomes" id="UP000014760"/>
    </source>
</evidence>
<evidence type="ECO:0000256" key="9">
    <source>
        <dbReference type="SAM" id="Phobius"/>
    </source>
</evidence>
<dbReference type="InterPro" id="IPR046906">
    <property type="entry name" value="Mab-21_HhH/H2TH-like"/>
</dbReference>
<evidence type="ECO:0000256" key="7">
    <source>
        <dbReference type="ARBA" id="ARBA00022840"/>
    </source>
</evidence>
<dbReference type="Gene3D" id="1.10.1410.40">
    <property type="match status" value="1"/>
</dbReference>
<dbReference type="InterPro" id="IPR046903">
    <property type="entry name" value="Mab-21-like_nuc_Trfase"/>
</dbReference>
<dbReference type="FunCoup" id="R7V1R8">
    <property type="interactions" value="7"/>
</dbReference>
<evidence type="ECO:0000259" key="11">
    <source>
        <dbReference type="Pfam" id="PF20266"/>
    </source>
</evidence>
<dbReference type="EnsemblMetazoa" id="CapteT214826">
    <property type="protein sequence ID" value="CapteP214826"/>
    <property type="gene ID" value="CapteG214826"/>
</dbReference>
<evidence type="ECO:0000256" key="6">
    <source>
        <dbReference type="ARBA" id="ARBA00022741"/>
    </source>
</evidence>